<dbReference type="InterPro" id="IPR000015">
    <property type="entry name" value="Fimb_usher"/>
</dbReference>
<dbReference type="SUPFAM" id="SSF141729">
    <property type="entry name" value="FimD N-terminal domain-like"/>
    <property type="match status" value="1"/>
</dbReference>
<dbReference type="InterPro" id="IPR042186">
    <property type="entry name" value="FimD_plug_dom"/>
</dbReference>
<evidence type="ECO:0000313" key="14">
    <source>
        <dbReference type="Proteomes" id="UP000004506"/>
    </source>
</evidence>
<dbReference type="PROSITE" id="PS01151">
    <property type="entry name" value="FIMBRIAL_USHER"/>
    <property type="match status" value="1"/>
</dbReference>
<comment type="similarity">
    <text evidence="2 9">Belongs to the fimbrial export usher family.</text>
</comment>
<evidence type="ECO:0000256" key="5">
    <source>
        <dbReference type="ARBA" id="ARBA00022692"/>
    </source>
</evidence>
<evidence type="ECO:0000256" key="6">
    <source>
        <dbReference type="ARBA" id="ARBA00022729"/>
    </source>
</evidence>
<dbReference type="GO" id="GO:0015473">
    <property type="term" value="F:fimbrial usher porin activity"/>
    <property type="evidence" value="ECO:0007669"/>
    <property type="project" value="InterPro"/>
</dbReference>
<feature type="domain" description="PapC-like C-terminal" evidence="11">
    <location>
        <begin position="754"/>
        <end position="817"/>
    </location>
</feature>
<reference evidence="14" key="2">
    <citation type="submission" date="2008-04" db="EMBL/GenBank/DDBJ databases">
        <title>Draft genome sequence of Providencia stuartii(ATCC 25827).</title>
        <authorList>
            <person name="Sudarsanam P."/>
            <person name="Ley R."/>
            <person name="Guruge J."/>
            <person name="Turnbaugh P.J."/>
            <person name="Mahowald M."/>
            <person name="Liep D."/>
            <person name="Gordon J."/>
        </authorList>
    </citation>
    <scope>NUCLEOTIDE SEQUENCE [LARGE SCALE GENOMIC DNA]</scope>
    <source>
        <strain evidence="14">ATCC 25827</strain>
    </source>
</reference>
<dbReference type="Gene3D" id="3.10.20.410">
    <property type="match status" value="1"/>
</dbReference>
<evidence type="ECO:0000259" key="11">
    <source>
        <dbReference type="Pfam" id="PF13953"/>
    </source>
</evidence>
<keyword evidence="6 10" id="KW-0732">Signal</keyword>
<evidence type="ECO:0000256" key="4">
    <source>
        <dbReference type="ARBA" id="ARBA00022452"/>
    </source>
</evidence>
<dbReference type="FunFam" id="2.60.40.2610:FF:000001">
    <property type="entry name" value="Outer membrane fimbrial usher protein"/>
    <property type="match status" value="1"/>
</dbReference>
<reference evidence="13 14" key="3">
    <citation type="submission" date="2008-05" db="EMBL/GenBank/DDBJ databases">
        <authorList>
            <person name="Fulton L."/>
            <person name="Clifton S."/>
            <person name="Fulton B."/>
            <person name="Xu J."/>
            <person name="Minx P."/>
            <person name="Pepin K.H."/>
            <person name="Johnson M."/>
            <person name="Thiruvilangam P."/>
            <person name="Bhonagiri V."/>
            <person name="Nash W.E."/>
            <person name="Mardis E.R."/>
            <person name="Wilson R.K."/>
        </authorList>
    </citation>
    <scope>NUCLEOTIDE SEQUENCE [LARGE SCALE GENOMIC DNA]</scope>
    <source>
        <strain evidence="13 14">ATCC 25827</strain>
    </source>
</reference>
<dbReference type="RefSeq" id="WP_004927136.1">
    <property type="nucleotide sequence ID" value="NZ_DS607683.1"/>
</dbReference>
<dbReference type="AlphaFoldDB" id="A0AA87CRI8"/>
<name>A0AA87CRI8_PROST</name>
<keyword evidence="4" id="KW-1134">Transmembrane beta strand</keyword>
<dbReference type="InterPro" id="IPR025885">
    <property type="entry name" value="PapC_N"/>
</dbReference>
<keyword evidence="5 9" id="KW-0812">Transmembrane</keyword>
<evidence type="ECO:0000259" key="12">
    <source>
        <dbReference type="Pfam" id="PF13954"/>
    </source>
</evidence>
<keyword evidence="9" id="KW-1029">Fimbrium biogenesis</keyword>
<dbReference type="Proteomes" id="UP000004506">
    <property type="component" value="Unassembled WGS sequence"/>
</dbReference>
<dbReference type="Pfam" id="PF00577">
    <property type="entry name" value="Usher"/>
    <property type="match status" value="1"/>
</dbReference>
<evidence type="ECO:0000256" key="7">
    <source>
        <dbReference type="ARBA" id="ARBA00023136"/>
    </source>
</evidence>
<proteinExistence type="inferred from homology"/>
<evidence type="ECO:0000256" key="2">
    <source>
        <dbReference type="ARBA" id="ARBA00008064"/>
    </source>
</evidence>
<dbReference type="Gene3D" id="2.60.40.2610">
    <property type="entry name" value="Outer membrane usher protein FimD, plug domain"/>
    <property type="match status" value="1"/>
</dbReference>
<dbReference type="Pfam" id="PF13953">
    <property type="entry name" value="PapC_C"/>
    <property type="match status" value="1"/>
</dbReference>
<evidence type="ECO:0000256" key="9">
    <source>
        <dbReference type="RuleBase" id="RU003884"/>
    </source>
</evidence>
<dbReference type="GO" id="GO:0009297">
    <property type="term" value="P:pilus assembly"/>
    <property type="evidence" value="ECO:0007669"/>
    <property type="project" value="InterPro"/>
</dbReference>
<dbReference type="PANTHER" id="PTHR30451:SF9">
    <property type="entry name" value="F1 CAPSULE-ANCHORING PROTEIN"/>
    <property type="match status" value="1"/>
</dbReference>
<evidence type="ECO:0000256" key="1">
    <source>
        <dbReference type="ARBA" id="ARBA00004571"/>
    </source>
</evidence>
<keyword evidence="3 9" id="KW-0813">Transport</keyword>
<sequence>MMKFKLSIFALAILSFSSFNYAQQYTFNSKLIEGVDGDSIDLSLFEGGGQLPGTYLVDVLINGRQVGTSYIRFSKLDEDDEKSLLVPCLSSLQLVQYGVDIQETESQVEQTEDACFDIASLSGANAHFNFNALTLELSVPQIYLKKSTKGIANPELWNEGITAFILNYKATTTHTTYKSNVRESNDSTWVQLNSGLNLGAWRIRNNSTWKNTKSDTNQWENIALYAERGLYSLKSRLTLGERYTSGDVFDSVPFRGVMLATDDKMSPSSQYQYSPVVRGVARTQARVEVKQNGYTIYDGVVAPGPFELNDLSVSGASGDITVTVWETDGAPQEFVIPYQAPAVSVKEGYLRYSVMSGQYRPSDDNIKKQALAQGAAIYGLPWDMTVFTGIQLAEHYQSLLLGVGKTLGNFGALSVDITQNHSQRWGHDTQDGHSLQFRYNKEFDSNTQLSLASYQYDSKGFDSLSDTLNTYTKNGWKNNESSSYKQKSRFAVTLNQGLAEWGNISASGYRDDYWDRSGSDNTYNISYSVLIRNVTASLNWQKTQYTRENGRSSNDNIISVWLSVPLDEWVGGSTRVSYRYTEPSNGGDTHAVGLSGNAYEQRLNWNISQQYKTNSAENSNNGTLNLQWRGASGQINSNYSYSNHYNQTGIGVSGSVVAHRDGITLSQPFEGTAALIEAPGAANVKASSLPGIETDGRGYAIQPYLIPYQENTITLNPASFSSDIDVKNTNTKVVPTEGAVIPAKFITQIGAKALFNLKFKNGKVVPFGTLVTVDNRLGINGIVGEQGNLYLSGIPEEGLLQIKLKNEVCSVKYQLPPKKNNDIYYQLSAICQ</sequence>
<evidence type="ECO:0000256" key="3">
    <source>
        <dbReference type="ARBA" id="ARBA00022448"/>
    </source>
</evidence>
<keyword evidence="7 9" id="KW-0472">Membrane</keyword>
<feature type="signal peptide" evidence="10">
    <location>
        <begin position="1"/>
        <end position="22"/>
    </location>
</feature>
<dbReference type="Gene3D" id="2.60.40.2070">
    <property type="match status" value="1"/>
</dbReference>
<dbReference type="Gene3D" id="2.60.40.3110">
    <property type="match status" value="1"/>
</dbReference>
<keyword evidence="8 9" id="KW-0998">Cell outer membrane</keyword>
<dbReference type="PANTHER" id="PTHR30451">
    <property type="entry name" value="OUTER MEMBRANE USHER PROTEIN"/>
    <property type="match status" value="1"/>
</dbReference>
<dbReference type="GO" id="GO:0009279">
    <property type="term" value="C:cell outer membrane"/>
    <property type="evidence" value="ECO:0007669"/>
    <property type="project" value="UniProtKB-SubCell"/>
</dbReference>
<evidence type="ECO:0000313" key="13">
    <source>
        <dbReference type="EMBL" id="EDU57480.1"/>
    </source>
</evidence>
<comment type="subcellular location">
    <subcellularLocation>
        <location evidence="1 9">Cell outer membrane</location>
        <topology evidence="1 9">Multi-pass membrane protein</topology>
    </subcellularLocation>
</comment>
<dbReference type="InterPro" id="IPR025949">
    <property type="entry name" value="PapC-like_C"/>
</dbReference>
<evidence type="ECO:0000256" key="8">
    <source>
        <dbReference type="ARBA" id="ARBA00023237"/>
    </source>
</evidence>
<evidence type="ECO:0000256" key="10">
    <source>
        <dbReference type="SAM" id="SignalP"/>
    </source>
</evidence>
<comment type="caution">
    <text evidence="13">The sequence shown here is derived from an EMBL/GenBank/DDBJ whole genome shotgun (WGS) entry which is preliminary data.</text>
</comment>
<organism evidence="13 14">
    <name type="scientific">Providencia stuartii ATCC 25827</name>
    <dbReference type="NCBI Taxonomy" id="471874"/>
    <lineage>
        <taxon>Bacteria</taxon>
        <taxon>Pseudomonadati</taxon>
        <taxon>Pseudomonadota</taxon>
        <taxon>Gammaproteobacteria</taxon>
        <taxon>Enterobacterales</taxon>
        <taxon>Morganellaceae</taxon>
        <taxon>Providencia</taxon>
    </lineage>
</organism>
<dbReference type="Pfam" id="PF13954">
    <property type="entry name" value="PapC_N"/>
    <property type="match status" value="1"/>
</dbReference>
<feature type="domain" description="PapC N-terminal" evidence="12">
    <location>
        <begin position="26"/>
        <end position="171"/>
    </location>
</feature>
<dbReference type="InterPro" id="IPR037224">
    <property type="entry name" value="PapC_N_sf"/>
</dbReference>
<protein>
    <submittedName>
        <fullName evidence="13">Fimbrial usher protein</fullName>
    </submittedName>
</protein>
<accession>A0AA87CRI8</accession>
<feature type="chain" id="PRO_5041744336" evidence="10">
    <location>
        <begin position="23"/>
        <end position="832"/>
    </location>
</feature>
<dbReference type="InterPro" id="IPR043142">
    <property type="entry name" value="PapC-like_C_sf"/>
</dbReference>
<gene>
    <name evidence="13" type="ORF">PROSTU_04725</name>
</gene>
<reference evidence="14" key="1">
    <citation type="submission" date="2008-04" db="EMBL/GenBank/DDBJ databases">
        <title>Draft genome sequence of Providencia stuartii (ATCC 25827).</title>
        <authorList>
            <person name="Sudarsanam P."/>
            <person name="Ley R."/>
            <person name="Guruge J."/>
            <person name="Turnbaugh P.J."/>
            <person name="Mahowald M."/>
            <person name="Liep D."/>
            <person name="Gordon J."/>
        </authorList>
    </citation>
    <scope>NUCLEOTIDE SEQUENCE [LARGE SCALE GENOMIC DNA]</scope>
    <source>
        <strain evidence="14">ATCC 25827</strain>
    </source>
</reference>
<dbReference type="EMBL" id="ABJD02000118">
    <property type="protein sequence ID" value="EDU57480.1"/>
    <property type="molecule type" value="Genomic_DNA"/>
</dbReference>
<dbReference type="InterPro" id="IPR018030">
    <property type="entry name" value="Fimbrial_membr_usher_CS"/>
</dbReference>